<dbReference type="InterPro" id="IPR036457">
    <property type="entry name" value="PPM-type-like_dom_sf"/>
</dbReference>
<dbReference type="Gene3D" id="3.60.40.10">
    <property type="entry name" value="PPM-type phosphatase domain"/>
    <property type="match status" value="1"/>
</dbReference>
<dbReference type="Proteomes" id="UP001054889">
    <property type="component" value="Unassembled WGS sequence"/>
</dbReference>
<comment type="similarity">
    <text evidence="3">Belongs to the PP2C family.</text>
</comment>
<dbReference type="EMBL" id="BQKI01000075">
    <property type="protein sequence ID" value="GJN21654.1"/>
    <property type="molecule type" value="Genomic_DNA"/>
</dbReference>
<dbReference type="PROSITE" id="PS51746">
    <property type="entry name" value="PPM_2"/>
    <property type="match status" value="1"/>
</dbReference>
<gene>
    <name evidence="5" type="primary">gb09152</name>
    <name evidence="5" type="ORF">PR202_gb09152</name>
</gene>
<protein>
    <recommendedName>
        <fullName evidence="3">Protein phosphatase</fullName>
        <ecNumber evidence="3">3.1.3.16</ecNumber>
    </recommendedName>
</protein>
<evidence type="ECO:0000256" key="2">
    <source>
        <dbReference type="ARBA" id="ARBA00048336"/>
    </source>
</evidence>
<dbReference type="InterPro" id="IPR039123">
    <property type="entry name" value="PPTC7"/>
</dbReference>
<evidence type="ECO:0000259" key="4">
    <source>
        <dbReference type="PROSITE" id="PS51746"/>
    </source>
</evidence>
<reference evidence="5" key="1">
    <citation type="journal article" date="2018" name="DNA Res.">
        <title>Multiple hybrid de novo genome assembly of finger millet, an orphan allotetraploid crop.</title>
        <authorList>
            <person name="Hatakeyama M."/>
            <person name="Aluri S."/>
            <person name="Balachadran M.T."/>
            <person name="Sivarajan S.R."/>
            <person name="Patrignani A."/>
            <person name="Gruter S."/>
            <person name="Poveda L."/>
            <person name="Shimizu-Inatsugi R."/>
            <person name="Baeten J."/>
            <person name="Francoijs K.J."/>
            <person name="Nataraja K.N."/>
            <person name="Reddy Y.A.N."/>
            <person name="Phadnis S."/>
            <person name="Ravikumar R.L."/>
            <person name="Schlapbach R."/>
            <person name="Sreeman S.M."/>
            <person name="Shimizu K.K."/>
        </authorList>
    </citation>
    <scope>NUCLEOTIDE SEQUENCE</scope>
</reference>
<dbReference type="SMART" id="SM00332">
    <property type="entry name" value="PP2Cc"/>
    <property type="match status" value="1"/>
</dbReference>
<reference evidence="5" key="2">
    <citation type="submission" date="2021-12" db="EMBL/GenBank/DDBJ databases">
        <title>Resequencing data analysis of finger millet.</title>
        <authorList>
            <person name="Hatakeyama M."/>
            <person name="Aluri S."/>
            <person name="Balachadran M.T."/>
            <person name="Sivarajan S.R."/>
            <person name="Poveda L."/>
            <person name="Shimizu-Inatsugi R."/>
            <person name="Schlapbach R."/>
            <person name="Sreeman S.M."/>
            <person name="Shimizu K.K."/>
        </authorList>
    </citation>
    <scope>NUCLEOTIDE SEQUENCE</scope>
</reference>
<dbReference type="GO" id="GO:0046872">
    <property type="term" value="F:metal ion binding"/>
    <property type="evidence" value="ECO:0007669"/>
    <property type="project" value="UniProtKB-UniRule"/>
</dbReference>
<comment type="caution">
    <text evidence="5">The sequence shown here is derived from an EMBL/GenBank/DDBJ whole genome shotgun (WGS) entry which is preliminary data.</text>
</comment>
<sequence>MEKMIGQETLREIDERIPDALRVAFGIQHRVLPPPAPGQHDEVASFAAALLAPRVDDDDSSEPSTAAPPQGGALRLEFSSCYLPDHDEDAHFGHAETGVLGVADGVGGYRGRGVDAGAFAHGLMHSAFMEVVSAPPGAPVCPLTLLERAHEATAASRAAAASTAAVLSLYGRTLRWAYVGDSGFAVFRGGKVVHRSSPQQHYFNCPVQLSSGSGSDRVSQAEVGQAPAKEGDVVVVGTDGLFDNVFDDEMERIVRMGTAMGFSTKNMADVIAGFAYEAARCAYRDTPYSVLSRREKGTTFTGGKPDDITVIVAFIVSQN</sequence>
<keyword evidence="3" id="KW-0464">Manganese</keyword>
<accession>A0AAV5EEV5</accession>
<organism evidence="5 6">
    <name type="scientific">Eleusine coracana subsp. coracana</name>
    <dbReference type="NCBI Taxonomy" id="191504"/>
    <lineage>
        <taxon>Eukaryota</taxon>
        <taxon>Viridiplantae</taxon>
        <taxon>Streptophyta</taxon>
        <taxon>Embryophyta</taxon>
        <taxon>Tracheophyta</taxon>
        <taxon>Spermatophyta</taxon>
        <taxon>Magnoliopsida</taxon>
        <taxon>Liliopsida</taxon>
        <taxon>Poales</taxon>
        <taxon>Poaceae</taxon>
        <taxon>PACMAD clade</taxon>
        <taxon>Chloridoideae</taxon>
        <taxon>Cynodonteae</taxon>
        <taxon>Eleusininae</taxon>
        <taxon>Eleusine</taxon>
    </lineage>
</organism>
<dbReference type="SUPFAM" id="SSF81606">
    <property type="entry name" value="PP2C-like"/>
    <property type="match status" value="1"/>
</dbReference>
<dbReference type="PANTHER" id="PTHR12320:SF87">
    <property type="entry name" value="PROTEIN PHOSPHATASE 2C 24-RELATED"/>
    <property type="match status" value="1"/>
</dbReference>
<dbReference type="GO" id="GO:0004722">
    <property type="term" value="F:protein serine/threonine phosphatase activity"/>
    <property type="evidence" value="ECO:0007669"/>
    <property type="project" value="UniProtKB-EC"/>
</dbReference>
<dbReference type="InterPro" id="IPR001932">
    <property type="entry name" value="PPM-type_phosphatase-like_dom"/>
</dbReference>
<feature type="domain" description="PPM-type phosphatase" evidence="4">
    <location>
        <begin position="63"/>
        <end position="315"/>
    </location>
</feature>
<keyword evidence="6" id="KW-1185">Reference proteome</keyword>
<keyword evidence="3" id="KW-0904">Protein phosphatase</keyword>
<comment type="catalytic activity">
    <reaction evidence="2 3">
        <text>O-phospho-L-threonyl-[protein] + H2O = L-threonyl-[protein] + phosphate</text>
        <dbReference type="Rhea" id="RHEA:47004"/>
        <dbReference type="Rhea" id="RHEA-COMP:11060"/>
        <dbReference type="Rhea" id="RHEA-COMP:11605"/>
        <dbReference type="ChEBI" id="CHEBI:15377"/>
        <dbReference type="ChEBI" id="CHEBI:30013"/>
        <dbReference type="ChEBI" id="CHEBI:43474"/>
        <dbReference type="ChEBI" id="CHEBI:61977"/>
        <dbReference type="EC" id="3.1.3.16"/>
    </reaction>
</comment>
<comment type="cofactor">
    <cofactor evidence="3">
        <name>Mn(2+)</name>
        <dbReference type="ChEBI" id="CHEBI:29035"/>
    </cofactor>
</comment>
<evidence type="ECO:0000256" key="1">
    <source>
        <dbReference type="ARBA" id="ARBA00047761"/>
    </source>
</evidence>
<dbReference type="SMART" id="SM00331">
    <property type="entry name" value="PP2C_SIG"/>
    <property type="match status" value="1"/>
</dbReference>
<keyword evidence="3" id="KW-0378">Hydrolase</keyword>
<dbReference type="PANTHER" id="PTHR12320">
    <property type="entry name" value="PROTEIN PHOSPHATASE 2C"/>
    <property type="match status" value="1"/>
</dbReference>
<evidence type="ECO:0000313" key="6">
    <source>
        <dbReference type="Proteomes" id="UP001054889"/>
    </source>
</evidence>
<keyword evidence="3" id="KW-0460">Magnesium</keyword>
<evidence type="ECO:0000313" key="5">
    <source>
        <dbReference type="EMBL" id="GJN21654.1"/>
    </source>
</evidence>
<keyword evidence="3" id="KW-0479">Metal-binding</keyword>
<dbReference type="Pfam" id="PF13672">
    <property type="entry name" value="PP2C_2"/>
    <property type="match status" value="1"/>
</dbReference>
<proteinExistence type="inferred from homology"/>
<comment type="catalytic activity">
    <reaction evidence="1 3">
        <text>O-phospho-L-seryl-[protein] + H2O = L-seryl-[protein] + phosphate</text>
        <dbReference type="Rhea" id="RHEA:20629"/>
        <dbReference type="Rhea" id="RHEA-COMP:9863"/>
        <dbReference type="Rhea" id="RHEA-COMP:11604"/>
        <dbReference type="ChEBI" id="CHEBI:15377"/>
        <dbReference type="ChEBI" id="CHEBI:29999"/>
        <dbReference type="ChEBI" id="CHEBI:43474"/>
        <dbReference type="ChEBI" id="CHEBI:83421"/>
        <dbReference type="EC" id="3.1.3.16"/>
    </reaction>
</comment>
<comment type="cofactor">
    <cofactor evidence="3">
        <name>Mg(2+)</name>
        <dbReference type="ChEBI" id="CHEBI:18420"/>
    </cofactor>
</comment>
<name>A0AAV5EEV5_ELECO</name>
<dbReference type="AlphaFoldDB" id="A0AAV5EEV5"/>
<evidence type="ECO:0000256" key="3">
    <source>
        <dbReference type="RuleBase" id="RU366020"/>
    </source>
</evidence>
<dbReference type="EC" id="3.1.3.16" evidence="3"/>